<evidence type="ECO:0000313" key="3">
    <source>
        <dbReference type="Proteomes" id="UP000002613"/>
    </source>
</evidence>
<accession>D3S2R0</accession>
<dbReference type="RefSeq" id="WP_012964937.1">
    <property type="nucleotide sequence ID" value="NC_013849.1"/>
</dbReference>
<evidence type="ECO:0000313" key="2">
    <source>
        <dbReference type="EMBL" id="ADC64590.1"/>
    </source>
</evidence>
<dbReference type="Proteomes" id="UP000002613">
    <property type="component" value="Chromosome"/>
</dbReference>
<evidence type="ECO:0000259" key="1">
    <source>
        <dbReference type="Pfam" id="PF13610"/>
    </source>
</evidence>
<proteinExistence type="predicted"/>
<dbReference type="HOGENOM" id="CLU_876040_0_0_2"/>
<sequence length="317" mass="37563">MGVKRISIPKENREKLLVFNRLLRNQTLNKWNPSCPHCNSYHIIKKTDIKRERKGYAKKYLCRDCNSTFTFDNCFEWTHYPPRVVGDIFHLIAKGESYRDIIEFIKDRHGVEMDRKTVINISRYCTERLEMFRKKIDLKLLHPTVWEIDEIYLPRGKGKFFKALTVLDIDTGYILIIYVSNEIDYESAKKTIELALNNSIRPPRKFKCEKNAAIIKAASTLLPKKTKIDAKSKKEKFDHLNNIEGQNRKLRKTLKRGVAYRNKSTLQIRADIYRYDHNFFWRKQGPPPVYYAGINVPKNLTRERFLIAVDKFNKLNL</sequence>
<dbReference type="AlphaFoldDB" id="D3S2R0"/>
<organism evidence="2 3">
    <name type="scientific">Ferroglobus placidus (strain DSM 10642 / AEDII12DO)</name>
    <dbReference type="NCBI Taxonomy" id="589924"/>
    <lineage>
        <taxon>Archaea</taxon>
        <taxon>Methanobacteriati</taxon>
        <taxon>Methanobacteriota</taxon>
        <taxon>Archaeoglobi</taxon>
        <taxon>Archaeoglobales</taxon>
        <taxon>Archaeoglobaceae</taxon>
        <taxon>Ferroglobus</taxon>
    </lineage>
</organism>
<dbReference type="STRING" id="589924.Ferp_0413"/>
<dbReference type="eggNOG" id="arCOG04792">
    <property type="taxonomic scope" value="Archaea"/>
</dbReference>
<dbReference type="InterPro" id="IPR032874">
    <property type="entry name" value="DDE_dom"/>
</dbReference>
<dbReference type="KEGG" id="fpl:Ferp_0413"/>
<reference evidence="3" key="1">
    <citation type="submission" date="2010-02" db="EMBL/GenBank/DDBJ databases">
        <title>Complete sequence of Ferroglobus placidus DSM 10642.</title>
        <authorList>
            <consortium name="US DOE Joint Genome Institute"/>
            <person name="Lucas S."/>
            <person name="Copeland A."/>
            <person name="Lapidus A."/>
            <person name="Cheng J.-F."/>
            <person name="Bruce D."/>
            <person name="Goodwin L."/>
            <person name="Pitluck S."/>
            <person name="Saunders E."/>
            <person name="Brettin T."/>
            <person name="Detter J.C."/>
            <person name="Han C."/>
            <person name="Tapia R."/>
            <person name="Larimer F."/>
            <person name="Land M."/>
            <person name="Hauser L."/>
            <person name="Kyrpides N."/>
            <person name="Ivanova N."/>
            <person name="Holmes D."/>
            <person name="Lovley D."/>
            <person name="Kyrpides N."/>
            <person name="Anderson I.J."/>
            <person name="Woyke T."/>
        </authorList>
    </citation>
    <scope>NUCLEOTIDE SEQUENCE [LARGE SCALE GENOMIC DNA]</scope>
    <source>
        <strain evidence="3">DSM 10642 / AEDII12DO</strain>
    </source>
</reference>
<name>D3S2R0_FERPA</name>
<dbReference type="GeneID" id="8777911"/>
<reference evidence="2 3" key="2">
    <citation type="journal article" date="2011" name="Stand. Genomic Sci.">
        <title>Complete genome sequence of Ferroglobus placidus AEDII12DO.</title>
        <authorList>
            <person name="Anderson I."/>
            <person name="Risso C."/>
            <person name="Holmes D."/>
            <person name="Lucas S."/>
            <person name="Copeland A."/>
            <person name="Lapidus A."/>
            <person name="Cheng J.F."/>
            <person name="Bruce D."/>
            <person name="Goodwin L."/>
            <person name="Pitluck S."/>
            <person name="Saunders E."/>
            <person name="Brettin T."/>
            <person name="Detter J.C."/>
            <person name="Han C."/>
            <person name="Tapia R."/>
            <person name="Larimer F."/>
            <person name="Land M."/>
            <person name="Hauser L."/>
            <person name="Woyke T."/>
            <person name="Lovley D."/>
            <person name="Kyrpides N."/>
            <person name="Ivanova N."/>
        </authorList>
    </citation>
    <scope>NUCLEOTIDE SEQUENCE [LARGE SCALE GENOMIC DNA]</scope>
    <source>
        <strain evidence="3">DSM 10642 / AEDII12DO</strain>
    </source>
</reference>
<feature type="domain" description="DDE" evidence="1">
    <location>
        <begin position="146"/>
        <end position="267"/>
    </location>
</feature>
<dbReference type="Pfam" id="PF13610">
    <property type="entry name" value="DDE_Tnp_IS240"/>
    <property type="match status" value="1"/>
</dbReference>
<gene>
    <name evidence="2" type="ordered locus">Ferp_0413</name>
</gene>
<dbReference type="EMBL" id="CP001899">
    <property type="protein sequence ID" value="ADC64590.1"/>
    <property type="molecule type" value="Genomic_DNA"/>
</dbReference>
<protein>
    <recommendedName>
        <fullName evidence="1">DDE domain-containing protein</fullName>
    </recommendedName>
</protein>
<dbReference type="PaxDb" id="589924-Ferp_0413"/>
<keyword evidence="3" id="KW-1185">Reference proteome</keyword>